<dbReference type="EMBL" id="QOCW01000024">
    <property type="protein sequence ID" value="RBW68154.1"/>
    <property type="molecule type" value="Genomic_DNA"/>
</dbReference>
<feature type="signal peptide" evidence="1">
    <location>
        <begin position="1"/>
        <end position="23"/>
    </location>
</feature>
<evidence type="ECO:0008006" key="4">
    <source>
        <dbReference type="Google" id="ProtNLM"/>
    </source>
</evidence>
<sequence length="261" mass="29195">MKKLLIPVLAILLSLNFSLTGTAAEKPTKQIKVPDFVLNISQENTYPNPSQDMPTLQPSELTKQLLKSTDVEIANPELVRLLNESSIRHTKLSLGYGAEVYLGKWPLNYESQETSINWEYRQASVNQLDNRGGNKPAVIRYVQEEESKVTGDLTVRVSSSEDVKKMMIIKAAQKSKLPLSFETIVGKGTKKDQKYNVAPKKIGQLYGYVPAVNEKGKVTYGEVYLVLKGTESHLKVKNITQHGIGAWIPVQDHLAFKFHAQ</sequence>
<keyword evidence="3" id="KW-1185">Reference proteome</keyword>
<reference evidence="2 3" key="1">
    <citation type="submission" date="2018-07" db="EMBL/GenBank/DDBJ databases">
        <title>Lottiidibacillus patelloidae gen. nov., sp. nov., isolated from the intestinal tract of a marine limpet and the reclassification of B. taeanensis BH030017T, B. algicola KMM 3737T and B. hwajinpoensis SW-72T as genus Lottiidibacillus.</title>
        <authorList>
            <person name="Liu R."/>
            <person name="Huang Z."/>
        </authorList>
    </citation>
    <scope>NUCLEOTIDE SEQUENCE [LARGE SCALE GENOMIC DNA]</scope>
    <source>
        <strain evidence="2 3">BH030017</strain>
    </source>
</reference>
<dbReference type="AlphaFoldDB" id="A0A366XVJ4"/>
<evidence type="ECO:0000313" key="2">
    <source>
        <dbReference type="EMBL" id="RBW68154.1"/>
    </source>
</evidence>
<name>A0A366XVJ4_9BACI</name>
<dbReference type="Pfam" id="PF14167">
    <property type="entry name" value="YfkD"/>
    <property type="match status" value="1"/>
</dbReference>
<accession>A0A366XVJ4</accession>
<dbReference type="Proteomes" id="UP000253314">
    <property type="component" value="Unassembled WGS sequence"/>
</dbReference>
<evidence type="ECO:0000256" key="1">
    <source>
        <dbReference type="SAM" id="SignalP"/>
    </source>
</evidence>
<protein>
    <recommendedName>
        <fullName evidence="4">YfkD-like protein</fullName>
    </recommendedName>
</protein>
<evidence type="ECO:0000313" key="3">
    <source>
        <dbReference type="Proteomes" id="UP000253314"/>
    </source>
</evidence>
<feature type="chain" id="PRO_5016586853" description="YfkD-like protein" evidence="1">
    <location>
        <begin position="24"/>
        <end position="261"/>
    </location>
</feature>
<comment type="caution">
    <text evidence="2">The sequence shown here is derived from an EMBL/GenBank/DDBJ whole genome shotgun (WGS) entry which is preliminary data.</text>
</comment>
<organism evidence="2 3">
    <name type="scientific">Bacillus taeanensis</name>
    <dbReference type="NCBI Taxonomy" id="273032"/>
    <lineage>
        <taxon>Bacteria</taxon>
        <taxon>Bacillati</taxon>
        <taxon>Bacillota</taxon>
        <taxon>Bacilli</taxon>
        <taxon>Bacillales</taxon>
        <taxon>Bacillaceae</taxon>
        <taxon>Bacillus</taxon>
    </lineage>
</organism>
<gene>
    <name evidence="2" type="ORF">DS031_18220</name>
</gene>
<dbReference type="OrthoDB" id="2690238at2"/>
<dbReference type="RefSeq" id="WP_113807488.1">
    <property type="nucleotide sequence ID" value="NZ_QOCW01000024.1"/>
</dbReference>
<keyword evidence="1" id="KW-0732">Signal</keyword>
<dbReference type="InterPro" id="IPR025548">
    <property type="entry name" value="YfkD"/>
</dbReference>
<proteinExistence type="predicted"/>